<dbReference type="PANTHER" id="PTHR21538">
    <property type="entry name" value="ANILLIN/RHOTEKIN RTKN"/>
    <property type="match status" value="1"/>
</dbReference>
<dbReference type="Proteomes" id="UP001642483">
    <property type="component" value="Unassembled WGS sequence"/>
</dbReference>
<feature type="compositionally biased region" description="Acidic residues" evidence="2">
    <location>
        <begin position="404"/>
        <end position="416"/>
    </location>
</feature>
<feature type="compositionally biased region" description="Polar residues" evidence="2">
    <location>
        <begin position="361"/>
        <end position="379"/>
    </location>
</feature>
<dbReference type="InterPro" id="IPR012966">
    <property type="entry name" value="AHD"/>
</dbReference>
<dbReference type="InterPro" id="IPR011993">
    <property type="entry name" value="PH-like_dom_sf"/>
</dbReference>
<dbReference type="SUPFAM" id="SSF50729">
    <property type="entry name" value="PH domain-like"/>
    <property type="match status" value="1"/>
</dbReference>
<dbReference type="Gene3D" id="2.30.29.30">
    <property type="entry name" value="Pleckstrin-homology domain (PH domain)/Phosphotyrosine-binding domain (PTB)"/>
    <property type="match status" value="1"/>
</dbReference>
<keyword evidence="5" id="KW-1185">Reference proteome</keyword>
<organism evidence="4 5">
    <name type="scientific">Clavelina lepadiformis</name>
    <name type="common">Light-bulb sea squirt</name>
    <name type="synonym">Ascidia lepadiformis</name>
    <dbReference type="NCBI Taxonomy" id="159417"/>
    <lineage>
        <taxon>Eukaryota</taxon>
        <taxon>Metazoa</taxon>
        <taxon>Chordata</taxon>
        <taxon>Tunicata</taxon>
        <taxon>Ascidiacea</taxon>
        <taxon>Aplousobranchia</taxon>
        <taxon>Clavelinidae</taxon>
        <taxon>Clavelina</taxon>
    </lineage>
</organism>
<dbReference type="PROSITE" id="PS50003">
    <property type="entry name" value="PH_DOMAIN"/>
    <property type="match status" value="1"/>
</dbReference>
<feature type="region of interest" description="Disordered" evidence="2">
    <location>
        <begin position="127"/>
        <end position="147"/>
    </location>
</feature>
<feature type="compositionally biased region" description="Basic and acidic residues" evidence="2">
    <location>
        <begin position="217"/>
        <end position="226"/>
    </location>
</feature>
<feature type="domain" description="PH" evidence="3">
    <location>
        <begin position="870"/>
        <end position="994"/>
    </location>
</feature>
<dbReference type="Pfam" id="PF00169">
    <property type="entry name" value="PH"/>
    <property type="match status" value="1"/>
</dbReference>
<feature type="coiled-coil region" evidence="1">
    <location>
        <begin position="599"/>
        <end position="626"/>
    </location>
</feature>
<name>A0ABP0FWH2_CLALP</name>
<comment type="caution">
    <text evidence="4">The sequence shown here is derived from an EMBL/GenBank/DDBJ whole genome shotgun (WGS) entry which is preliminary data.</text>
</comment>
<dbReference type="EMBL" id="CAWYQH010000096">
    <property type="protein sequence ID" value="CAK8683013.1"/>
    <property type="molecule type" value="Genomic_DNA"/>
</dbReference>
<dbReference type="InterPro" id="IPR037840">
    <property type="entry name" value="PH_Anillin"/>
</dbReference>
<proteinExistence type="predicted"/>
<feature type="compositionally biased region" description="Polar residues" evidence="2">
    <location>
        <begin position="254"/>
        <end position="267"/>
    </location>
</feature>
<feature type="region of interest" description="Disordered" evidence="2">
    <location>
        <begin position="247"/>
        <end position="269"/>
    </location>
</feature>
<dbReference type="InterPro" id="IPR051364">
    <property type="entry name" value="Cytokinesis/Rho-signaling"/>
</dbReference>
<dbReference type="Pfam" id="PF08174">
    <property type="entry name" value="Anillin"/>
    <property type="match status" value="1"/>
</dbReference>
<feature type="region of interest" description="Disordered" evidence="2">
    <location>
        <begin position="339"/>
        <end position="490"/>
    </location>
</feature>
<evidence type="ECO:0000313" key="4">
    <source>
        <dbReference type="EMBL" id="CAK8683013.1"/>
    </source>
</evidence>
<evidence type="ECO:0000256" key="2">
    <source>
        <dbReference type="SAM" id="MobiDB-lite"/>
    </source>
</evidence>
<keyword evidence="1" id="KW-0175">Coiled coil</keyword>
<dbReference type="Pfam" id="PF16018">
    <property type="entry name" value="Anillin_N"/>
    <property type="match status" value="1"/>
</dbReference>
<feature type="compositionally biased region" description="Basic and acidic residues" evidence="2">
    <location>
        <begin position="428"/>
        <end position="441"/>
    </location>
</feature>
<feature type="region of interest" description="Disordered" evidence="2">
    <location>
        <begin position="164"/>
        <end position="227"/>
    </location>
</feature>
<feature type="compositionally biased region" description="Acidic residues" evidence="2">
    <location>
        <begin position="387"/>
        <end position="397"/>
    </location>
</feature>
<evidence type="ECO:0000256" key="1">
    <source>
        <dbReference type="SAM" id="Coils"/>
    </source>
</evidence>
<dbReference type="CDD" id="cd01263">
    <property type="entry name" value="PH_anillin"/>
    <property type="match status" value="1"/>
</dbReference>
<feature type="compositionally biased region" description="Acidic residues" evidence="2">
    <location>
        <begin position="458"/>
        <end position="481"/>
    </location>
</feature>
<dbReference type="InterPro" id="IPR031970">
    <property type="entry name" value="Anillin_N"/>
</dbReference>
<gene>
    <name evidence="4" type="ORF">CVLEPA_LOCUS14131</name>
</gene>
<evidence type="ECO:0000259" key="3">
    <source>
        <dbReference type="PROSITE" id="PS50003"/>
    </source>
</evidence>
<accession>A0ABP0FWH2</accession>
<dbReference type="SMART" id="SM00233">
    <property type="entry name" value="PH"/>
    <property type="match status" value="1"/>
</dbReference>
<protein>
    <recommendedName>
        <fullName evidence="3">PH domain-containing protein</fullName>
    </recommendedName>
</protein>
<evidence type="ECO:0000313" key="5">
    <source>
        <dbReference type="Proteomes" id="UP001642483"/>
    </source>
</evidence>
<reference evidence="4 5" key="1">
    <citation type="submission" date="2024-02" db="EMBL/GenBank/DDBJ databases">
        <authorList>
            <person name="Daric V."/>
            <person name="Darras S."/>
        </authorList>
    </citation>
    <scope>NUCLEOTIDE SEQUENCE [LARGE SCALE GENOMIC DNA]</scope>
</reference>
<feature type="compositionally biased region" description="Acidic residues" evidence="2">
    <location>
        <begin position="349"/>
        <end position="358"/>
    </location>
</feature>
<sequence>MSAEVDDFTKKLLDRTKARREALQQKMQEHSFQARKRRPLEAQDNIIEEKAPVCPVQVEANAEIVASESPSKRCKIDTLKPAVLSENNSSAEKHPAGEKNVSGRMKKLLEQRKQWEAADHDDEVDFTCVSSPVSHDPDSPMPAPLNRKIDLDRKARFAALAEKVNNFEDDLTRSNVPSASPEKPKAQWKPPKGPGRKTPMSDAYQSDILADNELEDKEVKSDENVRPVKHVSQRVSLSIETLSQFASKDAKAASQVQQQTPVRNNVKNKYGDKITFESYKSDASGEGARHQITPTTKSLHQRLIELQKNGCKAEQAAGVDKAIADRQQELNQLRQKHVKNVKEQQTADELVDEEEEECMAVTSSESIKENASLNESAINDESIINLEDSEASLDEESASSYGDDMLDSIDDEDAVEGNESTAMDDTVEDAKPSPKAEDHLPKKSASNDEEEIFKKESESEEEQMIDELFEGVTDGDTDDSLLEPPLYSNTSLLDLPSLTRQKSRQEIRSELTVHKRTCHEAEDRHLIQRQPSRRLRPMARSNSMESVVSLDTEKKEQAEEFPVFTIDAYRTEKRKSIRKVEKKIVRKEKVKPSQPNPEIKSLQEMNSQLLEEVQQQQRVIQQASAALNCCYDAHHGKGSITELEAEKLLLIASEKRLALLAEIQKLKMPKSRDSSVSGMQPCRGSLTIDHIQLPLRTEYIFSMASKKDGGDAKGHYYFILVRCGAQKIFATHLASTQDSLSADSLVFRDKFQFSNLESDFDISIEVYSVNHRARADGVPTNEKSKSKFSGILQKSLTPRKKSKSSHMTYSHTASPGGPNAIRISSFSIIGSITLKLEDVDRKNFTLQKVPFLSPITGHLGCRISTNVQSIAEQSGFLTMFDDVGGLGAWHRRWCVLRHGVIYSWTYPDDEKHKDALSKLQMRECISLDVRTVERIMCARPNTFEVRTMRPRRQGDKDNLISQDTGSVIQTKHWLAADTKEERMCWIDALNRALADVRAWDPTALKPLTQINKV</sequence>
<dbReference type="InterPro" id="IPR001849">
    <property type="entry name" value="PH_domain"/>
</dbReference>
<dbReference type="PANTHER" id="PTHR21538:SF23">
    <property type="entry name" value="ANILLIN"/>
    <property type="match status" value="1"/>
</dbReference>